<feature type="domain" description="BON" evidence="2">
    <location>
        <begin position="19"/>
        <end position="87"/>
    </location>
</feature>
<dbReference type="InterPro" id="IPR051686">
    <property type="entry name" value="Lipoprotein_DolP"/>
</dbReference>
<keyword evidence="4" id="KW-1185">Reference proteome</keyword>
<dbReference type="PROSITE" id="PS50914">
    <property type="entry name" value="BON"/>
    <property type="match status" value="1"/>
</dbReference>
<dbReference type="InterPro" id="IPR007055">
    <property type="entry name" value="BON_dom"/>
</dbReference>
<proteinExistence type="predicted"/>
<dbReference type="PANTHER" id="PTHR34606:SF15">
    <property type="entry name" value="BON DOMAIN-CONTAINING PROTEIN"/>
    <property type="match status" value="1"/>
</dbReference>
<organism evidence="3 4">
    <name type="scientific">Granulicella cerasi</name>
    <dbReference type="NCBI Taxonomy" id="741063"/>
    <lineage>
        <taxon>Bacteria</taxon>
        <taxon>Pseudomonadati</taxon>
        <taxon>Acidobacteriota</taxon>
        <taxon>Terriglobia</taxon>
        <taxon>Terriglobales</taxon>
        <taxon>Acidobacteriaceae</taxon>
        <taxon>Granulicella</taxon>
    </lineage>
</organism>
<feature type="compositionally biased region" description="Low complexity" evidence="1">
    <location>
        <begin position="379"/>
        <end position="390"/>
    </location>
</feature>
<reference evidence="4" key="1">
    <citation type="journal article" date="2019" name="Int. J. Syst. Evol. Microbiol.">
        <title>The Global Catalogue of Microorganisms (GCM) 10K type strain sequencing project: providing services to taxonomists for standard genome sequencing and annotation.</title>
        <authorList>
            <consortium name="The Broad Institute Genomics Platform"/>
            <consortium name="The Broad Institute Genome Sequencing Center for Infectious Disease"/>
            <person name="Wu L."/>
            <person name="Ma J."/>
        </authorList>
    </citation>
    <scope>NUCLEOTIDE SEQUENCE [LARGE SCALE GENOMIC DNA]</scope>
    <source>
        <strain evidence="4">CGMCC 1.16026</strain>
    </source>
</reference>
<feature type="compositionally biased region" description="Low complexity" evidence="1">
    <location>
        <begin position="172"/>
        <end position="187"/>
    </location>
</feature>
<gene>
    <name evidence="3" type="ORF">ACFQBQ_17830</name>
</gene>
<evidence type="ECO:0000313" key="3">
    <source>
        <dbReference type="EMBL" id="MFC6647398.1"/>
    </source>
</evidence>
<dbReference type="SMART" id="SM00749">
    <property type="entry name" value="BON"/>
    <property type="match status" value="1"/>
</dbReference>
<feature type="compositionally biased region" description="Low complexity" evidence="1">
    <location>
        <begin position="93"/>
        <end position="104"/>
    </location>
</feature>
<evidence type="ECO:0000313" key="4">
    <source>
        <dbReference type="Proteomes" id="UP001596391"/>
    </source>
</evidence>
<sequence>MGTLMVAAVAGAQSKTAVPDAQVEANVLKALADAPELASQNIQSSTTYGVVTLSGNVHDEALRSKAENIVARVSGVKKVVDQLALGDTPPPTDGTQTADAAAPGQPAPDGPPVDAQGQPLVPQQDGSYAPGAPSTSSETGMAENMPADGSAPPPPPPSGRRPLYNGNGGNGYYANAPQGGQVGGQPVTVPAGQLISVRINRGIDSNHIAPGTPFTGILMNDVLGPNVVAIPRGAQVNGVVVDAEKAKALSGKGQLALQINSVILGGQVYPIQSSIWMRQGRDKTGHTVGNAVGLGAFGALLGAAVGGGAGAVVGGAVGAGAGVAASAGGPGGRVLVAPEAVLSFTLAAPAEVRTVSQAEMQRLAYGAGPGPQQPPPPAYYRRGYYSPYPY</sequence>
<feature type="region of interest" description="Disordered" evidence="1">
    <location>
        <begin position="365"/>
        <end position="390"/>
    </location>
</feature>
<dbReference type="InterPro" id="IPR014004">
    <property type="entry name" value="Transpt-assoc_nodulatn_dom_bac"/>
</dbReference>
<accession>A0ABW1ZEU5</accession>
<dbReference type="EMBL" id="JBHSWI010000001">
    <property type="protein sequence ID" value="MFC6647398.1"/>
    <property type="molecule type" value="Genomic_DNA"/>
</dbReference>
<dbReference type="Gene3D" id="3.30.1340.30">
    <property type="match status" value="1"/>
</dbReference>
<evidence type="ECO:0000259" key="2">
    <source>
        <dbReference type="PROSITE" id="PS50914"/>
    </source>
</evidence>
<feature type="region of interest" description="Disordered" evidence="1">
    <location>
        <begin position="84"/>
        <end position="187"/>
    </location>
</feature>
<protein>
    <submittedName>
        <fullName evidence="3">BON domain-containing protein</fullName>
    </submittedName>
</protein>
<name>A0ABW1ZEU5_9BACT</name>
<comment type="caution">
    <text evidence="3">The sequence shown here is derived from an EMBL/GenBank/DDBJ whole genome shotgun (WGS) entry which is preliminary data.</text>
</comment>
<evidence type="ECO:0000256" key="1">
    <source>
        <dbReference type="SAM" id="MobiDB-lite"/>
    </source>
</evidence>
<dbReference type="PANTHER" id="PTHR34606">
    <property type="entry name" value="BON DOMAIN-CONTAINING PROTEIN"/>
    <property type="match status" value="1"/>
</dbReference>
<dbReference type="Proteomes" id="UP001596391">
    <property type="component" value="Unassembled WGS sequence"/>
</dbReference>
<dbReference type="Pfam" id="PF04972">
    <property type="entry name" value="BON"/>
    <property type="match status" value="1"/>
</dbReference>
<dbReference type="RefSeq" id="WP_390236256.1">
    <property type="nucleotide sequence ID" value="NZ_JBHSWI010000001.1"/>
</dbReference>